<dbReference type="AlphaFoldDB" id="A0A2P6NHE8"/>
<dbReference type="GO" id="GO:0019773">
    <property type="term" value="C:proteasome core complex, alpha-subunit complex"/>
    <property type="evidence" value="ECO:0007669"/>
    <property type="project" value="UniProtKB-UniRule"/>
</dbReference>
<keyword evidence="3 5" id="KW-0539">Nucleus</keyword>
<evidence type="ECO:0000256" key="2">
    <source>
        <dbReference type="ARBA" id="ARBA00022942"/>
    </source>
</evidence>
<dbReference type="InterPro" id="IPR023332">
    <property type="entry name" value="Proteasome_alpha-type"/>
</dbReference>
<evidence type="ECO:0000256" key="1">
    <source>
        <dbReference type="ARBA" id="ARBA00022490"/>
    </source>
</evidence>
<dbReference type="InterPro" id="IPR001353">
    <property type="entry name" value="Proteasome_sua/b"/>
</dbReference>
<dbReference type="PROSITE" id="PS51475">
    <property type="entry name" value="PROTEASOME_ALPHA_2"/>
    <property type="match status" value="1"/>
</dbReference>
<comment type="subunit">
    <text evidence="5">The 26S proteasome consists of a 20S proteasome core and two 19S regulatory subunits.</text>
</comment>
<name>A0A2P6NHE8_9EUKA</name>
<dbReference type="CDD" id="cd03749">
    <property type="entry name" value="proteasome_alpha_type_1"/>
    <property type="match status" value="1"/>
</dbReference>
<evidence type="ECO:0000313" key="8">
    <source>
        <dbReference type="Proteomes" id="UP000241769"/>
    </source>
</evidence>
<feature type="domain" description="Proteasome alpha-type subunits" evidence="6">
    <location>
        <begin position="6"/>
        <end position="28"/>
    </location>
</feature>
<evidence type="ECO:0000313" key="7">
    <source>
        <dbReference type="EMBL" id="PRP83361.1"/>
    </source>
</evidence>
<keyword evidence="1 5" id="KW-0963">Cytoplasm</keyword>
<dbReference type="FunCoup" id="A0A2P6NHE8">
    <property type="interactions" value="829"/>
</dbReference>
<dbReference type="SMART" id="SM00948">
    <property type="entry name" value="Proteasome_A_N"/>
    <property type="match status" value="1"/>
</dbReference>
<dbReference type="GO" id="GO:0005634">
    <property type="term" value="C:nucleus"/>
    <property type="evidence" value="ECO:0007669"/>
    <property type="project" value="UniProtKB-SubCell"/>
</dbReference>
<accession>A0A2P6NHE8</accession>
<dbReference type="GO" id="GO:0006511">
    <property type="term" value="P:ubiquitin-dependent protein catabolic process"/>
    <property type="evidence" value="ECO:0007669"/>
    <property type="project" value="InterPro"/>
</dbReference>
<dbReference type="Gene3D" id="3.60.20.10">
    <property type="entry name" value="Glutamine Phosphoribosylpyrophosphate, subunit 1, domain 1"/>
    <property type="match status" value="1"/>
</dbReference>
<dbReference type="GO" id="GO:0010498">
    <property type="term" value="P:proteasomal protein catabolic process"/>
    <property type="evidence" value="ECO:0007669"/>
    <property type="project" value="UniProtKB-ARBA"/>
</dbReference>
<evidence type="ECO:0000256" key="3">
    <source>
        <dbReference type="ARBA" id="ARBA00023242"/>
    </source>
</evidence>
<dbReference type="EMBL" id="MDYQ01000083">
    <property type="protein sequence ID" value="PRP83361.1"/>
    <property type="molecule type" value="Genomic_DNA"/>
</dbReference>
<evidence type="ECO:0000256" key="4">
    <source>
        <dbReference type="PROSITE-ProRule" id="PRU00808"/>
    </source>
</evidence>
<dbReference type="InterPro" id="IPR029055">
    <property type="entry name" value="Ntn_hydrolases_N"/>
</dbReference>
<dbReference type="GO" id="GO:0005737">
    <property type="term" value="C:cytoplasm"/>
    <property type="evidence" value="ECO:0007669"/>
    <property type="project" value="UniProtKB-SubCell"/>
</dbReference>
<gene>
    <name evidence="7" type="ORF">PROFUN_09389</name>
</gene>
<dbReference type="Pfam" id="PF10584">
    <property type="entry name" value="Proteasome_A_N"/>
    <property type="match status" value="1"/>
</dbReference>
<dbReference type="InterPro" id="IPR035144">
    <property type="entry name" value="Proteasome_alpha1"/>
</dbReference>
<dbReference type="PROSITE" id="PS00388">
    <property type="entry name" value="PROTEASOME_ALPHA_1"/>
    <property type="match status" value="1"/>
</dbReference>
<evidence type="ECO:0000259" key="6">
    <source>
        <dbReference type="PROSITE" id="PS00388"/>
    </source>
</evidence>
<dbReference type="OrthoDB" id="431557at2759"/>
<comment type="caution">
    <text evidence="7">The sequence shown here is derived from an EMBL/GenBank/DDBJ whole genome shotgun (WGS) entry which is preliminary data.</text>
</comment>
<dbReference type="InterPro" id="IPR050115">
    <property type="entry name" value="Proteasome_alpha"/>
</dbReference>
<reference evidence="7 8" key="1">
    <citation type="journal article" date="2018" name="Genome Biol. Evol.">
        <title>Multiple Roots of Fruiting Body Formation in Amoebozoa.</title>
        <authorList>
            <person name="Hillmann F."/>
            <person name="Forbes G."/>
            <person name="Novohradska S."/>
            <person name="Ferling I."/>
            <person name="Riege K."/>
            <person name="Groth M."/>
            <person name="Westermann M."/>
            <person name="Marz M."/>
            <person name="Spaller T."/>
            <person name="Winckler T."/>
            <person name="Schaap P."/>
            <person name="Glockner G."/>
        </authorList>
    </citation>
    <scope>NUCLEOTIDE SEQUENCE [LARGE SCALE GENOMIC DNA]</scope>
    <source>
        <strain evidence="7 8">Jena</strain>
    </source>
</reference>
<dbReference type="Proteomes" id="UP000241769">
    <property type="component" value="Unassembled WGS sequence"/>
</dbReference>
<keyword evidence="8" id="KW-1185">Reference proteome</keyword>
<sequence length="262" mass="28863">MFRSDYDSDISIWSPQGRIHQIEYAMEAVKQGSASVGLKSKTHAVVAAVKRASSELGSNQQKVFRIDDHLAISMSGLTADGRVLTKYLRNECLNHKFVYEQPMPVSKLVVQLADKSQVHTQQSGRRPYGVGLLVIGYDENGPHLYETSPSGNYYDYKAQAIGNRFQSARTYLEKTYETFDDATPEELIRHSLLALRETVQTSSSSSSSTPNEGITSKNAVVAIVGRDQKLTIYENEELIPFLAGIETSGAAAGENTATSMEE</sequence>
<protein>
    <recommendedName>
        <fullName evidence="5">Proteasome subunit alpha type</fullName>
    </recommendedName>
</protein>
<comment type="similarity">
    <text evidence="4 5">Belongs to the peptidase T1A family.</text>
</comment>
<dbReference type="SUPFAM" id="SSF56235">
    <property type="entry name" value="N-terminal nucleophile aminohydrolases (Ntn hydrolases)"/>
    <property type="match status" value="1"/>
</dbReference>
<keyword evidence="2 4" id="KW-0647">Proteasome</keyword>
<evidence type="ECO:0000256" key="5">
    <source>
        <dbReference type="RuleBase" id="RU000551"/>
    </source>
</evidence>
<comment type="subcellular location">
    <subcellularLocation>
        <location evidence="5">Cytoplasm</location>
    </subcellularLocation>
    <subcellularLocation>
        <location evidence="5">Nucleus</location>
    </subcellularLocation>
</comment>
<organism evidence="7 8">
    <name type="scientific">Planoprotostelium fungivorum</name>
    <dbReference type="NCBI Taxonomy" id="1890364"/>
    <lineage>
        <taxon>Eukaryota</taxon>
        <taxon>Amoebozoa</taxon>
        <taxon>Evosea</taxon>
        <taxon>Variosea</taxon>
        <taxon>Cavosteliida</taxon>
        <taxon>Cavosteliaceae</taxon>
        <taxon>Planoprotostelium</taxon>
    </lineage>
</organism>
<dbReference type="STRING" id="1890364.A0A2P6NHE8"/>
<dbReference type="InterPro" id="IPR000426">
    <property type="entry name" value="Proteasome_asu_N"/>
</dbReference>
<dbReference type="InParanoid" id="A0A2P6NHE8"/>
<proteinExistence type="inferred from homology"/>
<dbReference type="Pfam" id="PF00227">
    <property type="entry name" value="Proteasome"/>
    <property type="match status" value="1"/>
</dbReference>
<dbReference type="PANTHER" id="PTHR11599">
    <property type="entry name" value="PROTEASOME SUBUNIT ALPHA/BETA"/>
    <property type="match status" value="1"/>
</dbReference>
<dbReference type="FunFam" id="3.60.20.10:FF:000016">
    <property type="entry name" value="Proteasome subunit alpha type-6"/>
    <property type="match status" value="1"/>
</dbReference>